<sequence length="229" mass="24849">MSELNAFDSRSQASETLAGRIAEHLRAGIDARGRASLALSGGSSPVELFERLSETELDWSSVTIVATDERWVAPSHEQSNEGMFRRRLLRGRAAAATLVSLYVDGRTAAGSLSIVTRRLAEMPSPFDAVVLGMGTDGHTASLFPDAGNIDAMLASRSDCVVPAFDDDRIERVSLGPTRLLETRALYLLFFGDDKRAVYDQALGDGPASQWPVRTALHQTRVPTIAYWAP</sequence>
<evidence type="ECO:0000256" key="1">
    <source>
        <dbReference type="ARBA" id="ARBA00000832"/>
    </source>
</evidence>
<dbReference type="InterPro" id="IPR006148">
    <property type="entry name" value="Glc/Gal-6P_isomerase"/>
</dbReference>
<comment type="catalytic activity">
    <reaction evidence="1 7">
        <text>6-phospho-D-glucono-1,5-lactone + H2O = 6-phospho-D-gluconate + H(+)</text>
        <dbReference type="Rhea" id="RHEA:12556"/>
        <dbReference type="ChEBI" id="CHEBI:15377"/>
        <dbReference type="ChEBI" id="CHEBI:15378"/>
        <dbReference type="ChEBI" id="CHEBI:57955"/>
        <dbReference type="ChEBI" id="CHEBI:58759"/>
        <dbReference type="EC" id="3.1.1.31"/>
    </reaction>
</comment>
<dbReference type="SUPFAM" id="SSF100950">
    <property type="entry name" value="NagB/RpiA/CoA transferase-like"/>
    <property type="match status" value="1"/>
</dbReference>
<dbReference type="PANTHER" id="PTHR11054">
    <property type="entry name" value="6-PHOSPHOGLUCONOLACTONASE"/>
    <property type="match status" value="1"/>
</dbReference>
<evidence type="ECO:0000313" key="10">
    <source>
        <dbReference type="Proteomes" id="UP001595462"/>
    </source>
</evidence>
<dbReference type="RefSeq" id="WP_380690678.1">
    <property type="nucleotide sequence ID" value="NZ_JBHRSS010000007.1"/>
</dbReference>
<dbReference type="Proteomes" id="UP001595462">
    <property type="component" value="Unassembled WGS sequence"/>
</dbReference>
<dbReference type="Pfam" id="PF01182">
    <property type="entry name" value="Glucosamine_iso"/>
    <property type="match status" value="1"/>
</dbReference>
<evidence type="ECO:0000259" key="8">
    <source>
        <dbReference type="Pfam" id="PF01182"/>
    </source>
</evidence>
<evidence type="ECO:0000256" key="3">
    <source>
        <dbReference type="ARBA" id="ARBA00004961"/>
    </source>
</evidence>
<dbReference type="InterPro" id="IPR037171">
    <property type="entry name" value="NagB/RpiA_transferase-like"/>
</dbReference>
<dbReference type="Gene3D" id="3.40.50.1360">
    <property type="match status" value="1"/>
</dbReference>
<organism evidence="9 10">
    <name type="scientific">Salinisphaera aquimarina</name>
    <dbReference type="NCBI Taxonomy" id="2094031"/>
    <lineage>
        <taxon>Bacteria</taxon>
        <taxon>Pseudomonadati</taxon>
        <taxon>Pseudomonadota</taxon>
        <taxon>Gammaproteobacteria</taxon>
        <taxon>Salinisphaerales</taxon>
        <taxon>Salinisphaeraceae</taxon>
        <taxon>Salinisphaera</taxon>
    </lineage>
</organism>
<feature type="domain" description="Glucosamine/galactosamine-6-phosphate isomerase" evidence="8">
    <location>
        <begin position="9"/>
        <end position="216"/>
    </location>
</feature>
<gene>
    <name evidence="7 9" type="primary">pgl</name>
    <name evidence="9" type="ORF">ACFOSU_14650</name>
</gene>
<dbReference type="EC" id="3.1.1.31" evidence="5 7"/>
<dbReference type="InterPro" id="IPR005900">
    <property type="entry name" value="6-phosphogluconolactonase_DevB"/>
</dbReference>
<evidence type="ECO:0000256" key="5">
    <source>
        <dbReference type="ARBA" id="ARBA00013198"/>
    </source>
</evidence>
<dbReference type="EMBL" id="JBHRSS010000007">
    <property type="protein sequence ID" value="MFC3105118.1"/>
    <property type="molecule type" value="Genomic_DNA"/>
</dbReference>
<accession>A0ABV7ETD9</accession>
<dbReference type="PANTHER" id="PTHR11054:SF0">
    <property type="entry name" value="6-PHOSPHOGLUCONOLACTONASE"/>
    <property type="match status" value="1"/>
</dbReference>
<evidence type="ECO:0000256" key="6">
    <source>
        <dbReference type="ARBA" id="ARBA00020337"/>
    </source>
</evidence>
<comment type="function">
    <text evidence="2 7">Hydrolysis of 6-phosphogluconolactone to 6-phosphogluconate.</text>
</comment>
<keyword evidence="10" id="KW-1185">Reference proteome</keyword>
<dbReference type="CDD" id="cd01400">
    <property type="entry name" value="6PGL"/>
    <property type="match status" value="1"/>
</dbReference>
<dbReference type="GO" id="GO:0017057">
    <property type="term" value="F:6-phosphogluconolactonase activity"/>
    <property type="evidence" value="ECO:0007669"/>
    <property type="project" value="UniProtKB-EC"/>
</dbReference>
<comment type="caution">
    <text evidence="9">The sequence shown here is derived from an EMBL/GenBank/DDBJ whole genome shotgun (WGS) entry which is preliminary data.</text>
</comment>
<evidence type="ECO:0000256" key="7">
    <source>
        <dbReference type="RuleBase" id="RU365095"/>
    </source>
</evidence>
<protein>
    <recommendedName>
        <fullName evidence="6 7">6-phosphogluconolactonase</fullName>
        <shortName evidence="7">6PGL</shortName>
        <ecNumber evidence="5 7">3.1.1.31</ecNumber>
    </recommendedName>
</protein>
<keyword evidence="7 9" id="KW-0378">Hydrolase</keyword>
<proteinExistence type="inferred from homology"/>
<evidence type="ECO:0000256" key="2">
    <source>
        <dbReference type="ARBA" id="ARBA00002681"/>
    </source>
</evidence>
<dbReference type="InterPro" id="IPR039104">
    <property type="entry name" value="6PGL"/>
</dbReference>
<evidence type="ECO:0000256" key="4">
    <source>
        <dbReference type="ARBA" id="ARBA00010662"/>
    </source>
</evidence>
<dbReference type="NCBIfam" id="TIGR01198">
    <property type="entry name" value="pgl"/>
    <property type="match status" value="1"/>
</dbReference>
<comment type="similarity">
    <text evidence="4 7">Belongs to the glucosamine/galactosamine-6-phosphate isomerase family. 6-phosphogluconolactonase subfamily.</text>
</comment>
<evidence type="ECO:0000313" key="9">
    <source>
        <dbReference type="EMBL" id="MFC3105118.1"/>
    </source>
</evidence>
<comment type="pathway">
    <text evidence="3 7">Carbohydrate degradation; pentose phosphate pathway; D-ribulose 5-phosphate from D-glucose 6-phosphate (oxidative stage): step 2/3.</text>
</comment>
<reference evidence="10" key="1">
    <citation type="journal article" date="2019" name="Int. J. Syst. Evol. Microbiol.">
        <title>The Global Catalogue of Microorganisms (GCM) 10K type strain sequencing project: providing services to taxonomists for standard genome sequencing and annotation.</title>
        <authorList>
            <consortium name="The Broad Institute Genomics Platform"/>
            <consortium name="The Broad Institute Genome Sequencing Center for Infectious Disease"/>
            <person name="Wu L."/>
            <person name="Ma J."/>
        </authorList>
    </citation>
    <scope>NUCLEOTIDE SEQUENCE [LARGE SCALE GENOMIC DNA]</scope>
    <source>
        <strain evidence="10">KCTC 52640</strain>
    </source>
</reference>
<name>A0ABV7ETD9_9GAMM</name>